<dbReference type="GO" id="GO:0005762">
    <property type="term" value="C:mitochondrial large ribosomal subunit"/>
    <property type="evidence" value="ECO:0007669"/>
    <property type="project" value="TreeGrafter"/>
</dbReference>
<dbReference type="PANTHER" id="PTHR13477">
    <property type="entry name" value="MITOCHONDRIAL 39S RIBOSOMAL PROTEIN L49"/>
    <property type="match status" value="1"/>
</dbReference>
<evidence type="ECO:0000256" key="1">
    <source>
        <dbReference type="ARBA" id="ARBA00004173"/>
    </source>
</evidence>
<dbReference type="GO" id="GO:0003735">
    <property type="term" value="F:structural constituent of ribosome"/>
    <property type="evidence" value="ECO:0007669"/>
    <property type="project" value="InterPro"/>
</dbReference>
<dbReference type="InterPro" id="IPR007740">
    <property type="entry name" value="Ribosomal_mL49"/>
</dbReference>
<dbReference type="AlphaFoldDB" id="A0AA38H5T1"/>
<dbReference type="RefSeq" id="XP_052944325.1">
    <property type="nucleotide sequence ID" value="XM_053089914.1"/>
</dbReference>
<comment type="caution">
    <text evidence="8">The sequence shown here is derived from an EMBL/GenBank/DDBJ whole genome shotgun (WGS) entry which is preliminary data.</text>
</comment>
<evidence type="ECO:0000256" key="7">
    <source>
        <dbReference type="SAM" id="MobiDB-lite"/>
    </source>
</evidence>
<comment type="subcellular location">
    <subcellularLocation>
        <location evidence="1">Mitochondrion</location>
    </subcellularLocation>
</comment>
<dbReference type="Pfam" id="PF05046">
    <property type="entry name" value="Img2"/>
    <property type="match status" value="1"/>
</dbReference>
<comment type="similarity">
    <text evidence="2">Belongs to the mitochondrion-specific ribosomal protein mL49 family.</text>
</comment>
<accession>A0AA38H5T1</accession>
<protein>
    <recommendedName>
        <fullName evidence="6">Large ribosomal subunit protein mL49</fullName>
    </recommendedName>
</protein>
<feature type="compositionally biased region" description="Low complexity" evidence="7">
    <location>
        <begin position="18"/>
        <end position="30"/>
    </location>
</feature>
<feature type="region of interest" description="Disordered" evidence="7">
    <location>
        <begin position="1"/>
        <end position="44"/>
    </location>
</feature>
<dbReference type="EMBL" id="JAKWFO010000007">
    <property type="protein sequence ID" value="KAI9634548.1"/>
    <property type="molecule type" value="Genomic_DNA"/>
</dbReference>
<organism evidence="8 9">
    <name type="scientific">Dioszegia hungarica</name>
    <dbReference type="NCBI Taxonomy" id="4972"/>
    <lineage>
        <taxon>Eukaryota</taxon>
        <taxon>Fungi</taxon>
        <taxon>Dikarya</taxon>
        <taxon>Basidiomycota</taxon>
        <taxon>Agaricomycotina</taxon>
        <taxon>Tremellomycetes</taxon>
        <taxon>Tremellales</taxon>
        <taxon>Bulleribasidiaceae</taxon>
        <taxon>Dioszegia</taxon>
    </lineage>
</organism>
<evidence type="ECO:0000256" key="5">
    <source>
        <dbReference type="ARBA" id="ARBA00023274"/>
    </source>
</evidence>
<evidence type="ECO:0000256" key="2">
    <source>
        <dbReference type="ARBA" id="ARBA00005677"/>
    </source>
</evidence>
<sequence length="136" mass="14931">MALSIRSITRQSRSLVRSFTTPSLPSNSSSTPPPPINAEASSSSAVAEAYKVPRTANGELPVYSKLRRGNMWKTVVRNVEGDVGSLQADLNALFQQTHIDPLLPAPVVTVRPTNQHLEVKGRWVPQVKEWLEGRGF</sequence>
<keyword evidence="5" id="KW-0687">Ribonucleoprotein</keyword>
<evidence type="ECO:0000256" key="4">
    <source>
        <dbReference type="ARBA" id="ARBA00023128"/>
    </source>
</evidence>
<evidence type="ECO:0000256" key="6">
    <source>
        <dbReference type="ARBA" id="ARBA00035191"/>
    </source>
</evidence>
<keyword evidence="4" id="KW-0496">Mitochondrion</keyword>
<keyword evidence="9" id="KW-1185">Reference proteome</keyword>
<dbReference type="Proteomes" id="UP001164286">
    <property type="component" value="Unassembled WGS sequence"/>
</dbReference>
<keyword evidence="3 8" id="KW-0689">Ribosomal protein</keyword>
<dbReference type="GeneID" id="77729119"/>
<feature type="compositionally biased region" description="Polar residues" evidence="7">
    <location>
        <begin position="1"/>
        <end position="17"/>
    </location>
</feature>
<reference evidence="8" key="1">
    <citation type="journal article" date="2022" name="G3 (Bethesda)">
        <title>High quality genome of the basidiomycete yeast Dioszegia hungarica PDD-24b-2 isolated from cloud water.</title>
        <authorList>
            <person name="Jarrige D."/>
            <person name="Haridas S."/>
            <person name="Bleykasten-Grosshans C."/>
            <person name="Joly M."/>
            <person name="Nadalig T."/>
            <person name="Sancelme M."/>
            <person name="Vuilleumier S."/>
            <person name="Grigoriev I.V."/>
            <person name="Amato P."/>
            <person name="Bringel F."/>
        </authorList>
    </citation>
    <scope>NUCLEOTIDE SEQUENCE</scope>
    <source>
        <strain evidence="8">PDD-24b-2</strain>
    </source>
</reference>
<name>A0AA38H5T1_9TREE</name>
<evidence type="ECO:0000313" key="8">
    <source>
        <dbReference type="EMBL" id="KAI9634548.1"/>
    </source>
</evidence>
<proteinExistence type="inferred from homology"/>
<dbReference type="Gene3D" id="3.30.780.10">
    <property type="entry name" value="SUI1-like domain"/>
    <property type="match status" value="1"/>
</dbReference>
<gene>
    <name evidence="8" type="ORF">MKK02DRAFT_38076</name>
</gene>
<dbReference type="GO" id="GO:0006412">
    <property type="term" value="P:translation"/>
    <property type="evidence" value="ECO:0007669"/>
    <property type="project" value="InterPro"/>
</dbReference>
<evidence type="ECO:0000256" key="3">
    <source>
        <dbReference type="ARBA" id="ARBA00022980"/>
    </source>
</evidence>
<evidence type="ECO:0000313" key="9">
    <source>
        <dbReference type="Proteomes" id="UP001164286"/>
    </source>
</evidence>
<dbReference type="PANTHER" id="PTHR13477:SF0">
    <property type="entry name" value="LARGE RIBOSOMAL SUBUNIT PROTEIN ML49"/>
    <property type="match status" value="1"/>
</dbReference>